<dbReference type="AlphaFoldDB" id="A0A9P0EFG4"/>
<keyword evidence="3" id="KW-1185">Reference proteome</keyword>
<dbReference type="Proteomes" id="UP000775872">
    <property type="component" value="Unassembled WGS sequence"/>
</dbReference>
<reference evidence="2" key="1">
    <citation type="submission" date="2021-10" db="EMBL/GenBank/DDBJ databases">
        <authorList>
            <person name="Piombo E."/>
        </authorList>
    </citation>
    <scope>NUCLEOTIDE SEQUENCE</scope>
</reference>
<keyword evidence="1" id="KW-1133">Transmembrane helix</keyword>
<protein>
    <submittedName>
        <fullName evidence="2">Uncharacterized protein</fullName>
    </submittedName>
</protein>
<sequence length="126" mass="14466">MSDTECEPLEGNADFYGLGIRIGFYLQWITTYLNFLFKLEPACMLYTTNSVFVFALAIALVVAYVEGSPPIEIHLMLHISLGFFMTSLSTMRIRHWFQDPRLIDEFVGRLAGMWQRYPGLSWSGVL</sequence>
<feature type="transmembrane region" description="Helical" evidence="1">
    <location>
        <begin position="44"/>
        <end position="65"/>
    </location>
</feature>
<proteinExistence type="predicted"/>
<dbReference type="OrthoDB" id="3945378at2759"/>
<evidence type="ECO:0000313" key="3">
    <source>
        <dbReference type="Proteomes" id="UP000775872"/>
    </source>
</evidence>
<comment type="caution">
    <text evidence="2">The sequence shown here is derived from an EMBL/GenBank/DDBJ whole genome shotgun (WGS) entry which is preliminary data.</text>
</comment>
<dbReference type="EMBL" id="CABFOC020000035">
    <property type="protein sequence ID" value="CAH0050646.1"/>
    <property type="molecule type" value="Genomic_DNA"/>
</dbReference>
<feature type="transmembrane region" description="Helical" evidence="1">
    <location>
        <begin position="71"/>
        <end position="91"/>
    </location>
</feature>
<accession>A0A9P0EFG4</accession>
<keyword evidence="1" id="KW-0812">Transmembrane</keyword>
<name>A0A9P0EFG4_9HYPO</name>
<evidence type="ECO:0000313" key="2">
    <source>
        <dbReference type="EMBL" id="CAH0050646.1"/>
    </source>
</evidence>
<keyword evidence="1" id="KW-0472">Membrane</keyword>
<organism evidence="2 3">
    <name type="scientific">Clonostachys solani</name>
    <dbReference type="NCBI Taxonomy" id="160281"/>
    <lineage>
        <taxon>Eukaryota</taxon>
        <taxon>Fungi</taxon>
        <taxon>Dikarya</taxon>
        <taxon>Ascomycota</taxon>
        <taxon>Pezizomycotina</taxon>
        <taxon>Sordariomycetes</taxon>
        <taxon>Hypocreomycetidae</taxon>
        <taxon>Hypocreales</taxon>
        <taxon>Bionectriaceae</taxon>
        <taxon>Clonostachys</taxon>
    </lineage>
</organism>
<feature type="transmembrane region" description="Helical" evidence="1">
    <location>
        <begin position="15"/>
        <end position="37"/>
    </location>
</feature>
<evidence type="ECO:0000256" key="1">
    <source>
        <dbReference type="SAM" id="Phobius"/>
    </source>
</evidence>
<gene>
    <name evidence="2" type="ORF">CSOL1703_00002620</name>
</gene>